<dbReference type="PANTHER" id="PTHR47713">
    <property type="entry name" value="HOMEODOMAIN-LIKE SUPERFAMILY PROTEIN"/>
    <property type="match status" value="1"/>
</dbReference>
<dbReference type="SMART" id="SM00389">
    <property type="entry name" value="HOX"/>
    <property type="match status" value="1"/>
</dbReference>
<comment type="subcellular location">
    <subcellularLocation>
        <location evidence="1 2 3">Nucleus</location>
    </subcellularLocation>
</comment>
<evidence type="ECO:0000256" key="3">
    <source>
        <dbReference type="RuleBase" id="RU000682"/>
    </source>
</evidence>
<proteinExistence type="predicted"/>
<dbReference type="InterPro" id="IPR009057">
    <property type="entry name" value="Homeodomain-like_sf"/>
</dbReference>
<sequence length="234" mass="25971">MFFYAANKAVSVNEADFWEKSYPLRQKLLVPLLLLLPVKEKQLAHNITVKDLGREVQREMIASIAGVARMIECLDLNSKHTGVSVPLSSSPGGTSNLSYKGKDTKECEITESLNEIVGKNVRGMNSVESPCVKSIIPSQSEASLVQVEALEKFYIEYIYPSEELKSQIAESVGLSERQVSGWFCHRRLKDKKQDGETAATGRQDRSSKWVYDLKKKEVPLLSSSASSTGGIGRR</sequence>
<reference evidence="5 6" key="1">
    <citation type="journal article" date="2019" name="Genome Biol. Evol.">
        <title>The Rhododendron genome and chromosomal organization provide insight into shared whole-genome duplications across the heath family (Ericaceae).</title>
        <authorList>
            <person name="Soza V.L."/>
            <person name="Lindsley D."/>
            <person name="Waalkes A."/>
            <person name="Ramage E."/>
            <person name="Patwardhan R.P."/>
            <person name="Burton J.N."/>
            <person name="Adey A."/>
            <person name="Kumar A."/>
            <person name="Qiu R."/>
            <person name="Shendure J."/>
            <person name="Hall B."/>
        </authorList>
    </citation>
    <scope>NUCLEOTIDE SEQUENCE [LARGE SCALE GENOMIC DNA]</scope>
    <source>
        <strain evidence="5">RSF 1966-606</strain>
    </source>
</reference>
<dbReference type="InterPro" id="IPR001356">
    <property type="entry name" value="HD"/>
</dbReference>
<keyword evidence="2 3" id="KW-0539">Nucleus</keyword>
<evidence type="ECO:0000259" key="4">
    <source>
        <dbReference type="PROSITE" id="PS50071"/>
    </source>
</evidence>
<keyword evidence="2 3" id="KW-0238">DNA-binding</keyword>
<dbReference type="CDD" id="cd00086">
    <property type="entry name" value="homeodomain"/>
    <property type="match status" value="1"/>
</dbReference>
<accession>A0A6A4KXP2</accession>
<keyword evidence="2 3" id="KW-0371">Homeobox</keyword>
<evidence type="ECO:0000313" key="5">
    <source>
        <dbReference type="EMBL" id="KAE9452576.1"/>
    </source>
</evidence>
<organism evidence="5 6">
    <name type="scientific">Rhododendron williamsianum</name>
    <dbReference type="NCBI Taxonomy" id="262921"/>
    <lineage>
        <taxon>Eukaryota</taxon>
        <taxon>Viridiplantae</taxon>
        <taxon>Streptophyta</taxon>
        <taxon>Embryophyta</taxon>
        <taxon>Tracheophyta</taxon>
        <taxon>Spermatophyta</taxon>
        <taxon>Magnoliopsida</taxon>
        <taxon>eudicotyledons</taxon>
        <taxon>Gunneridae</taxon>
        <taxon>Pentapetalae</taxon>
        <taxon>asterids</taxon>
        <taxon>Ericales</taxon>
        <taxon>Ericaceae</taxon>
        <taxon>Ericoideae</taxon>
        <taxon>Rhodoreae</taxon>
        <taxon>Rhododendron</taxon>
    </lineage>
</organism>
<keyword evidence="6" id="KW-1185">Reference proteome</keyword>
<feature type="non-terminal residue" evidence="5">
    <location>
        <position position="1"/>
    </location>
</feature>
<dbReference type="EMBL" id="QEFC01002375">
    <property type="protein sequence ID" value="KAE9452576.1"/>
    <property type="molecule type" value="Genomic_DNA"/>
</dbReference>
<feature type="DNA-binding region" description="Homeobox" evidence="2">
    <location>
        <begin position="148"/>
        <end position="194"/>
    </location>
</feature>
<dbReference type="AlphaFoldDB" id="A0A6A4KXP2"/>
<dbReference type="OrthoDB" id="6159439at2759"/>
<name>A0A6A4KXP2_9ERIC</name>
<dbReference type="PANTHER" id="PTHR47713:SF2">
    <property type="entry name" value="HOMEODOMAIN-LIKE SUPERFAMILY PROTEIN"/>
    <property type="match status" value="1"/>
</dbReference>
<dbReference type="SUPFAM" id="SSF46689">
    <property type="entry name" value="Homeodomain-like"/>
    <property type="match status" value="1"/>
</dbReference>
<feature type="domain" description="Homeobox" evidence="4">
    <location>
        <begin position="146"/>
        <end position="193"/>
    </location>
</feature>
<dbReference type="PROSITE" id="PS50071">
    <property type="entry name" value="HOMEOBOX_2"/>
    <property type="match status" value="1"/>
</dbReference>
<evidence type="ECO:0000256" key="2">
    <source>
        <dbReference type="PROSITE-ProRule" id="PRU00108"/>
    </source>
</evidence>
<evidence type="ECO:0000256" key="1">
    <source>
        <dbReference type="ARBA" id="ARBA00004123"/>
    </source>
</evidence>
<dbReference type="Proteomes" id="UP000428333">
    <property type="component" value="Linkage Group LG09"/>
</dbReference>
<dbReference type="Gene3D" id="1.10.10.60">
    <property type="entry name" value="Homeodomain-like"/>
    <property type="match status" value="1"/>
</dbReference>
<dbReference type="GO" id="GO:0005634">
    <property type="term" value="C:nucleus"/>
    <property type="evidence" value="ECO:0007669"/>
    <property type="project" value="UniProtKB-SubCell"/>
</dbReference>
<gene>
    <name evidence="5" type="ORF">C3L33_15515</name>
</gene>
<evidence type="ECO:0000313" key="6">
    <source>
        <dbReference type="Proteomes" id="UP000428333"/>
    </source>
</evidence>
<comment type="caution">
    <text evidence="5">The sequence shown here is derived from an EMBL/GenBank/DDBJ whole genome shotgun (WGS) entry which is preliminary data.</text>
</comment>
<dbReference type="Pfam" id="PF00046">
    <property type="entry name" value="Homeodomain"/>
    <property type="match status" value="1"/>
</dbReference>
<protein>
    <recommendedName>
        <fullName evidence="4">Homeobox domain-containing protein</fullName>
    </recommendedName>
</protein>
<dbReference type="GO" id="GO:0003677">
    <property type="term" value="F:DNA binding"/>
    <property type="evidence" value="ECO:0007669"/>
    <property type="project" value="UniProtKB-UniRule"/>
</dbReference>